<dbReference type="RefSeq" id="WP_042385250.1">
    <property type="nucleotide sequence ID" value="NZ_JXSU01000007.1"/>
</dbReference>
<evidence type="ECO:0000256" key="3">
    <source>
        <dbReference type="ARBA" id="ARBA00022827"/>
    </source>
</evidence>
<keyword evidence="2" id="KW-0285">Flavoprotein</keyword>
<comment type="cofactor">
    <cofactor evidence="1">
        <name>FAD</name>
        <dbReference type="ChEBI" id="CHEBI:57692"/>
    </cofactor>
</comment>
<protein>
    <submittedName>
        <fullName evidence="6">Nitrate reductase</fullName>
    </submittedName>
</protein>
<organism evidence="6 7">
    <name type="scientific">Clostridium botulinum B2 450</name>
    <dbReference type="NCBI Taxonomy" id="1379739"/>
    <lineage>
        <taxon>Bacteria</taxon>
        <taxon>Bacillati</taxon>
        <taxon>Bacillota</taxon>
        <taxon>Clostridia</taxon>
        <taxon>Eubacteriales</taxon>
        <taxon>Clostridiaceae</taxon>
        <taxon>Clostridium</taxon>
    </lineage>
</organism>
<dbReference type="Gene3D" id="3.50.50.60">
    <property type="entry name" value="FAD/NAD(P)-binding domain"/>
    <property type="match status" value="2"/>
</dbReference>
<accession>A0A0D1BWX3</accession>
<dbReference type="GO" id="GO:0016491">
    <property type="term" value="F:oxidoreductase activity"/>
    <property type="evidence" value="ECO:0007669"/>
    <property type="project" value="InterPro"/>
</dbReference>
<dbReference type="PRINTS" id="PR00411">
    <property type="entry name" value="PNDRDTASEI"/>
</dbReference>
<dbReference type="EMBL" id="JXSU01000007">
    <property type="protein sequence ID" value="KIS23336.1"/>
    <property type="molecule type" value="Genomic_DNA"/>
</dbReference>
<evidence type="ECO:0000256" key="2">
    <source>
        <dbReference type="ARBA" id="ARBA00022630"/>
    </source>
</evidence>
<name>A0A0D1BWX3_CLOBO</name>
<sequence length="408" mass="45489">MKYVVIGASAAGISAVKTLRKLDKDSQIVMISKDDKVYSRCLLHHFIGGNREIEGLSFIEKDFFDKYNVKWIKGKKVENIDIDKKIVKVQGEISEHYDKLLIASGSYASIPPIKNLREAKRVYTLRDLDDAIDIKEEAKKIKKAVVIGAGLVGIDATMGLIENDVEVTVVEMGNRMLPLQLDQKASETYEELFRKHNVNIKTNVGAEEALINEDGNACGIKLNNGETVNCDIVIVAAGVRPNIDFIDTEKIKIERGIVISDNCETTVKDIYAAGDVTFRAPIWPIAMKQGRIAAHNMAGEKKLLDDNFGARNSMNFLGVYTISLGIVEPKDDSYKVDIIDKNGVYKKIIHKDGIIYGAILQGDIDYAGVLTELIKNKIDISKIDKDIFDISFADFFNIKENGEFSYKK</sequence>
<comment type="caution">
    <text evidence="6">The sequence shown here is derived from an EMBL/GenBank/DDBJ whole genome shotgun (WGS) entry which is preliminary data.</text>
</comment>
<dbReference type="Gene3D" id="3.30.390.30">
    <property type="match status" value="1"/>
</dbReference>
<dbReference type="OrthoDB" id="9807946at2"/>
<evidence type="ECO:0000256" key="1">
    <source>
        <dbReference type="ARBA" id="ARBA00001974"/>
    </source>
</evidence>
<dbReference type="Pfam" id="PF18267">
    <property type="entry name" value="Rubredoxin_C"/>
    <property type="match status" value="1"/>
</dbReference>
<dbReference type="InterPro" id="IPR023753">
    <property type="entry name" value="FAD/NAD-binding_dom"/>
</dbReference>
<evidence type="ECO:0000259" key="5">
    <source>
        <dbReference type="Pfam" id="PF18267"/>
    </source>
</evidence>
<feature type="domain" description="FAD/NAD(P)-binding" evidence="4">
    <location>
        <begin position="1"/>
        <end position="290"/>
    </location>
</feature>
<dbReference type="InterPro" id="IPR016156">
    <property type="entry name" value="FAD/NAD-linked_Rdtase_dimer_sf"/>
</dbReference>
<gene>
    <name evidence="6" type="ORF">N495_06960</name>
</gene>
<dbReference type="Pfam" id="PF07992">
    <property type="entry name" value="Pyr_redox_2"/>
    <property type="match status" value="1"/>
</dbReference>
<keyword evidence="3" id="KW-0274">FAD</keyword>
<dbReference type="HOGENOM" id="CLU_003291_4_4_9"/>
<dbReference type="PATRIC" id="fig|1379739.3.peg.1729"/>
<dbReference type="InterPro" id="IPR036188">
    <property type="entry name" value="FAD/NAD-bd_sf"/>
</dbReference>
<dbReference type="PANTHER" id="PTHR43429">
    <property type="entry name" value="PYRIDINE NUCLEOTIDE-DISULFIDE OXIDOREDUCTASE DOMAIN-CONTAINING"/>
    <property type="match status" value="1"/>
</dbReference>
<proteinExistence type="predicted"/>
<evidence type="ECO:0000313" key="7">
    <source>
        <dbReference type="Proteomes" id="UP000032250"/>
    </source>
</evidence>
<dbReference type="SUPFAM" id="SSF51905">
    <property type="entry name" value="FAD/NAD(P)-binding domain"/>
    <property type="match status" value="1"/>
</dbReference>
<dbReference type="AlphaFoldDB" id="A0A0D1BWX3"/>
<dbReference type="PRINTS" id="PR00368">
    <property type="entry name" value="FADPNR"/>
</dbReference>
<feature type="domain" description="NADH-rubredoxin oxidoreductase C-terminal" evidence="5">
    <location>
        <begin position="312"/>
        <end position="378"/>
    </location>
</feature>
<dbReference type="PANTHER" id="PTHR43429:SF3">
    <property type="entry name" value="NITRITE REDUCTASE [NAD(P)H]"/>
    <property type="match status" value="1"/>
</dbReference>
<evidence type="ECO:0000313" key="6">
    <source>
        <dbReference type="EMBL" id="KIS23336.1"/>
    </source>
</evidence>
<reference evidence="6 7" key="1">
    <citation type="submission" date="2014-06" db="EMBL/GenBank/DDBJ databases">
        <title>Genome characterization of distinct group I Clostridium botulinum lineages.</title>
        <authorList>
            <person name="Giordani F."/>
            <person name="Anselmo A."/>
            <person name="Fillo S."/>
            <person name="Palozzi A.M."/>
            <person name="Fortunato A."/>
            <person name="Gentile B."/>
            <person name="Ciammaruconi A."/>
            <person name="Anniballi F."/>
            <person name="De Medici D."/>
            <person name="Lista F."/>
        </authorList>
    </citation>
    <scope>NUCLEOTIDE SEQUENCE [LARGE SCALE GENOMIC DNA]</scope>
    <source>
        <strain evidence="6 7">B2 450</strain>
    </source>
</reference>
<evidence type="ECO:0000259" key="4">
    <source>
        <dbReference type="Pfam" id="PF07992"/>
    </source>
</evidence>
<dbReference type="Proteomes" id="UP000032250">
    <property type="component" value="Unassembled WGS sequence"/>
</dbReference>
<dbReference type="InterPro" id="IPR050260">
    <property type="entry name" value="FAD-bd_OxRdtase"/>
</dbReference>
<dbReference type="InterPro" id="IPR041575">
    <property type="entry name" value="Rubredoxin_C"/>
</dbReference>